<dbReference type="PANTHER" id="PTHR11777">
    <property type="entry name" value="ALANYL-TRNA SYNTHETASE"/>
    <property type="match status" value="1"/>
</dbReference>
<keyword evidence="7 12" id="KW-0862">Zinc</keyword>
<evidence type="ECO:0000256" key="6">
    <source>
        <dbReference type="ARBA" id="ARBA00022741"/>
    </source>
</evidence>
<dbReference type="Proteomes" id="UP000195137">
    <property type="component" value="Unassembled WGS sequence"/>
</dbReference>
<keyword evidence="9 12" id="KW-0694">RNA-binding</keyword>
<dbReference type="Gene3D" id="6.10.250.550">
    <property type="match status" value="1"/>
</dbReference>
<protein>
    <recommendedName>
        <fullName evidence="12">Alanine--tRNA ligase</fullName>
        <ecNumber evidence="12">6.1.1.7</ecNumber>
    </recommendedName>
    <alternativeName>
        <fullName evidence="12">Alanyl-tRNA synthetase</fullName>
        <shortName evidence="12">AlaRS</shortName>
    </alternativeName>
</protein>
<dbReference type="Pfam" id="PF07973">
    <property type="entry name" value="tRNA_SAD"/>
    <property type="match status" value="1"/>
</dbReference>
<dbReference type="PRINTS" id="PR00980">
    <property type="entry name" value="TRNASYNTHALA"/>
</dbReference>
<accession>A0A1Y3GCN4</accession>
<dbReference type="PROSITE" id="PS50860">
    <property type="entry name" value="AA_TRNA_LIGASE_II_ALA"/>
    <property type="match status" value="1"/>
</dbReference>
<dbReference type="SMART" id="SM00863">
    <property type="entry name" value="tRNA_SAD"/>
    <property type="match status" value="1"/>
</dbReference>
<keyword evidence="3 12" id="KW-0820">tRNA-binding</keyword>
<dbReference type="InterPro" id="IPR002318">
    <property type="entry name" value="Ala-tRNA-lgiase_IIc"/>
</dbReference>
<dbReference type="FunFam" id="3.30.980.10:FF:000004">
    <property type="entry name" value="Alanine--tRNA ligase, cytoplasmic"/>
    <property type="match status" value="1"/>
</dbReference>
<dbReference type="RefSeq" id="WP_086637193.1">
    <property type="nucleotide sequence ID" value="NZ_MRZU01000003.1"/>
</dbReference>
<gene>
    <name evidence="12" type="primary">alaS</name>
    <name evidence="15" type="ORF">AMET1_0812</name>
</gene>
<dbReference type="OrthoDB" id="7506at2157"/>
<dbReference type="GO" id="GO:0005737">
    <property type="term" value="C:cytoplasm"/>
    <property type="evidence" value="ECO:0007669"/>
    <property type="project" value="UniProtKB-SubCell"/>
</dbReference>
<evidence type="ECO:0000256" key="13">
    <source>
        <dbReference type="SAM" id="Coils"/>
    </source>
</evidence>
<dbReference type="PANTHER" id="PTHR11777:SF9">
    <property type="entry name" value="ALANINE--TRNA LIGASE, CYTOPLASMIC"/>
    <property type="match status" value="1"/>
</dbReference>
<dbReference type="InterPro" id="IPR018162">
    <property type="entry name" value="Ala-tRNA-ligase_IIc_anticod-bd"/>
</dbReference>
<comment type="function">
    <text evidence="12">Catalyzes the attachment of alanine to tRNA(Ala) in a two-step reaction: alanine is first activated by ATP to form Ala-AMP and then transferred to the acceptor end of tRNA(Ala). Also edits incorrectly charged Ser-tRNA(Ala) and Gly-tRNA(Ala) via its editing domain.</text>
</comment>
<feature type="binding site" evidence="12">
    <location>
        <position position="618"/>
    </location>
    <ligand>
        <name>Zn(2+)</name>
        <dbReference type="ChEBI" id="CHEBI:29105"/>
    </ligand>
</feature>
<reference evidence="15 16" key="1">
    <citation type="submission" date="2016-12" db="EMBL/GenBank/DDBJ databases">
        <title>Discovery of methanogenic haloarchaea.</title>
        <authorList>
            <person name="Sorokin D.Y."/>
            <person name="Makarova K.S."/>
            <person name="Abbas B."/>
            <person name="Ferrer M."/>
            <person name="Golyshin P.N."/>
        </authorList>
    </citation>
    <scope>NUCLEOTIDE SEQUENCE [LARGE SCALE GENOMIC DNA]</scope>
    <source>
        <strain evidence="15">AMET1</strain>
    </source>
</reference>
<keyword evidence="2 12" id="KW-0963">Cytoplasm</keyword>
<dbReference type="FunFam" id="3.30.54.20:FF:000005">
    <property type="entry name" value="Alanine--tRNA ligase"/>
    <property type="match status" value="1"/>
</dbReference>
<dbReference type="Pfam" id="PF02272">
    <property type="entry name" value="DHHA1"/>
    <property type="match status" value="1"/>
</dbReference>
<dbReference type="Gene3D" id="3.30.54.20">
    <property type="match status" value="1"/>
</dbReference>
<evidence type="ECO:0000256" key="8">
    <source>
        <dbReference type="ARBA" id="ARBA00022840"/>
    </source>
</evidence>
<dbReference type="EC" id="6.1.1.7" evidence="12"/>
<dbReference type="Pfam" id="PF01411">
    <property type="entry name" value="tRNA-synt_2c"/>
    <property type="match status" value="1"/>
</dbReference>
<dbReference type="Gene3D" id="3.30.930.10">
    <property type="entry name" value="Bira Bifunctional Protein, Domain 2"/>
    <property type="match status" value="1"/>
</dbReference>
<comment type="subcellular location">
    <subcellularLocation>
        <location evidence="12">Cytoplasm</location>
    </subcellularLocation>
</comment>
<evidence type="ECO:0000256" key="7">
    <source>
        <dbReference type="ARBA" id="ARBA00022833"/>
    </source>
</evidence>
<comment type="caution">
    <text evidence="15">The sequence shown here is derived from an EMBL/GenBank/DDBJ whole genome shotgun (WGS) entry which is preliminary data.</text>
</comment>
<dbReference type="InterPro" id="IPR050058">
    <property type="entry name" value="Ala-tRNA_ligase"/>
</dbReference>
<dbReference type="GO" id="GO:0002161">
    <property type="term" value="F:aminoacyl-tRNA deacylase activity"/>
    <property type="evidence" value="ECO:0007669"/>
    <property type="project" value="UniProtKB-ARBA"/>
</dbReference>
<comment type="cofactor">
    <cofactor evidence="12">
        <name>Zn(2+)</name>
        <dbReference type="ChEBI" id="CHEBI:29105"/>
    </cofactor>
    <text evidence="12">Binds 1 zinc ion per subunit.</text>
</comment>
<feature type="binding site" evidence="12">
    <location>
        <position position="718"/>
    </location>
    <ligand>
        <name>Zn(2+)</name>
        <dbReference type="ChEBI" id="CHEBI:29105"/>
    </ligand>
</feature>
<dbReference type="EMBL" id="MRZU01000003">
    <property type="protein sequence ID" value="OUJ19159.1"/>
    <property type="molecule type" value="Genomic_DNA"/>
</dbReference>
<dbReference type="SUPFAM" id="SSF101353">
    <property type="entry name" value="Putative anticodon-binding domain of alanyl-tRNA synthetase (AlaRS)"/>
    <property type="match status" value="1"/>
</dbReference>
<evidence type="ECO:0000256" key="9">
    <source>
        <dbReference type="ARBA" id="ARBA00022884"/>
    </source>
</evidence>
<evidence type="ECO:0000256" key="4">
    <source>
        <dbReference type="ARBA" id="ARBA00022598"/>
    </source>
</evidence>
<dbReference type="FunFam" id="3.30.930.10:FF:000056">
    <property type="entry name" value="Alanine--tRNA ligase"/>
    <property type="match status" value="1"/>
</dbReference>
<name>A0A1Y3GCN4_9EURY</name>
<dbReference type="HAMAP" id="MF_00036_A">
    <property type="entry name" value="Ala_tRNA_synth_A"/>
    <property type="match status" value="1"/>
</dbReference>
<comment type="catalytic activity">
    <reaction evidence="12">
        <text>tRNA(Ala) + L-alanine + ATP = L-alanyl-tRNA(Ala) + AMP + diphosphate</text>
        <dbReference type="Rhea" id="RHEA:12540"/>
        <dbReference type="Rhea" id="RHEA-COMP:9657"/>
        <dbReference type="Rhea" id="RHEA-COMP:9923"/>
        <dbReference type="ChEBI" id="CHEBI:30616"/>
        <dbReference type="ChEBI" id="CHEBI:33019"/>
        <dbReference type="ChEBI" id="CHEBI:57972"/>
        <dbReference type="ChEBI" id="CHEBI:78442"/>
        <dbReference type="ChEBI" id="CHEBI:78497"/>
        <dbReference type="ChEBI" id="CHEBI:456215"/>
        <dbReference type="EC" id="6.1.1.7"/>
    </reaction>
</comment>
<evidence type="ECO:0000256" key="3">
    <source>
        <dbReference type="ARBA" id="ARBA00022555"/>
    </source>
</evidence>
<keyword evidence="10 12" id="KW-0648">Protein biosynthesis</keyword>
<dbReference type="SUPFAM" id="SSF55186">
    <property type="entry name" value="ThrRS/AlaRS common domain"/>
    <property type="match status" value="1"/>
</dbReference>
<dbReference type="GO" id="GO:0000049">
    <property type="term" value="F:tRNA binding"/>
    <property type="evidence" value="ECO:0007669"/>
    <property type="project" value="UniProtKB-KW"/>
</dbReference>
<dbReference type="GO" id="GO:0008270">
    <property type="term" value="F:zinc ion binding"/>
    <property type="evidence" value="ECO:0007669"/>
    <property type="project" value="UniProtKB-UniRule"/>
</dbReference>
<dbReference type="Gene3D" id="2.40.30.130">
    <property type="match status" value="1"/>
</dbReference>
<dbReference type="InterPro" id="IPR022429">
    <property type="entry name" value="Ala-tRNA_lgiase_arc"/>
</dbReference>
<feature type="binding site" evidence="12">
    <location>
        <position position="722"/>
    </location>
    <ligand>
        <name>Zn(2+)</name>
        <dbReference type="ChEBI" id="CHEBI:29105"/>
    </ligand>
</feature>
<dbReference type="InterPro" id="IPR045864">
    <property type="entry name" value="aa-tRNA-synth_II/BPL/LPL"/>
</dbReference>
<keyword evidence="8 12" id="KW-0067">ATP-binding</keyword>
<feature type="binding site" evidence="12">
    <location>
        <position position="614"/>
    </location>
    <ligand>
        <name>Zn(2+)</name>
        <dbReference type="ChEBI" id="CHEBI:29105"/>
    </ligand>
</feature>
<dbReference type="InterPro" id="IPR018164">
    <property type="entry name" value="Ala-tRNA-synth_IIc_N"/>
</dbReference>
<feature type="domain" description="Alanyl-transfer RNA synthetases family profile" evidence="14">
    <location>
        <begin position="59"/>
        <end position="761"/>
    </location>
</feature>
<dbReference type="AlphaFoldDB" id="A0A1Y3GCN4"/>
<dbReference type="Gene3D" id="3.30.980.10">
    <property type="entry name" value="Threonyl-trna Synthetase, Chain A, domain 2"/>
    <property type="match status" value="1"/>
</dbReference>
<evidence type="ECO:0000259" key="14">
    <source>
        <dbReference type="PROSITE" id="PS50860"/>
    </source>
</evidence>
<sequence>MSLENEYKLDFLQDNDFIRKECSECGYYFWSLDGDRETCGDPPCDDYSFIENPPIDGEFNLTEMREHYLSFFEDRMHDRVERRPVIARWRDDIFLTIASIADFQPHVTGGHCLPPANPLTISQPCIRLDDIDSVGRSGRHLTNFEMMAHHAFNFDEEHIYWKDKTVELCHEFFTELGIPGREIIYKENPWAGGGNAGPAFEVLCRGLELATLVFMNMELDPNGEYEIKGDRYRKMDSTIVDTGYGLERIVWASKGSPTIYDAVFDEAVNHVVDLAGINHHLKDPEYRELLGEHAKLSGYMDVEVGSDLMEIRRKVADRLDFDVDQLKEMMEPIEEAYAIVDHSRTITFMLGDGIVPSNVKAGYLARHVIRRALRMMMSLEIETPLSEIVQLQIDMMKDDYPEFKRREDIILEIVDLEEKRFDETVSKGRNLVKKTAEHYHDKDGEIPLDSVLELYDTHGVPPEIIKEVGEEVGVDVEVPDDFYTRVAKKHEGETKEVEEPTELEERLKDYPATKLLFYSQPNDISFEGVIIDSFENKIVLDQTLFYPEGGGQPADHGTIDTGERIYNITDVQKIGDVVVHTFENENGDGSDIKKGVVVQGKIDQERRRAHTRHHTATHVLLGAARNVLGYHVFQQGSNLSTSQARLDISHYKPITMNEIKEIEWKINQIVMDNRSVTTKTMDRNEAEKKHGYVLYQGGVPMGDEIRVVETEDWNVQACGGTHCESTGKIGPIKILSTESVQDGVIRLNFSAGEAAIESIHERDEILQQTSDKFSVHYQELPKTAERFFNEWKERGKEIDRLQQELAKLRRQQLSNEAVEVNGIKIVSQKLTEAKMDEIRATAEETSNRGATSMITGDQGHTAISVSKEAINKGLNANKLLQTITKKYSGGGGGNEKIAQGKIPPHKIDKAIEEFNKMVKKELNAN</sequence>
<dbReference type="NCBIfam" id="TIGR00344">
    <property type="entry name" value="alaS"/>
    <property type="match status" value="1"/>
</dbReference>
<comment type="domain">
    <text evidence="12">Consists of three domains; the N-terminal catalytic domain, the editing domain and the C-terminal C-Ala domain. The editing domain removes incorrectly charged amino acids, while the C-Ala domain, along with tRNA(Ala), serves as a bridge to cooperatively bring together the editing and aminoacylation centers thus stimulating deacylation of misacylated tRNAs.</text>
</comment>
<dbReference type="GO" id="GO:0005524">
    <property type="term" value="F:ATP binding"/>
    <property type="evidence" value="ECO:0007669"/>
    <property type="project" value="UniProtKB-UniRule"/>
</dbReference>
<dbReference type="InterPro" id="IPR009000">
    <property type="entry name" value="Transl_B-barrel_sf"/>
</dbReference>
<dbReference type="GO" id="GO:0004813">
    <property type="term" value="F:alanine-tRNA ligase activity"/>
    <property type="evidence" value="ECO:0007669"/>
    <property type="project" value="UniProtKB-UniRule"/>
</dbReference>
<dbReference type="SUPFAM" id="SSF55681">
    <property type="entry name" value="Class II aaRS and biotin synthetases"/>
    <property type="match status" value="1"/>
</dbReference>
<dbReference type="NCBIfam" id="TIGR03683">
    <property type="entry name" value="A-tRNA_syn_arch"/>
    <property type="match status" value="1"/>
</dbReference>
<keyword evidence="16" id="KW-1185">Reference proteome</keyword>
<evidence type="ECO:0000256" key="1">
    <source>
        <dbReference type="ARBA" id="ARBA00008226"/>
    </source>
</evidence>
<proteinExistence type="inferred from homology"/>
<feature type="coiled-coil region" evidence="13">
    <location>
        <begin position="791"/>
        <end position="818"/>
    </location>
</feature>
<keyword evidence="13" id="KW-0175">Coiled coil</keyword>
<evidence type="ECO:0000256" key="11">
    <source>
        <dbReference type="ARBA" id="ARBA00023146"/>
    </source>
</evidence>
<evidence type="ECO:0000313" key="15">
    <source>
        <dbReference type="EMBL" id="OUJ19159.1"/>
    </source>
</evidence>
<keyword evidence="11 12" id="KW-0030">Aminoacyl-tRNA synthetase</keyword>
<evidence type="ECO:0000256" key="12">
    <source>
        <dbReference type="HAMAP-Rule" id="MF_00036"/>
    </source>
</evidence>
<keyword evidence="5 12" id="KW-0479">Metal-binding</keyword>
<evidence type="ECO:0000256" key="2">
    <source>
        <dbReference type="ARBA" id="ARBA00022490"/>
    </source>
</evidence>
<evidence type="ECO:0000256" key="5">
    <source>
        <dbReference type="ARBA" id="ARBA00022723"/>
    </source>
</evidence>
<comment type="similarity">
    <text evidence="1 12">Belongs to the class-II aminoacyl-tRNA synthetase family.</text>
</comment>
<evidence type="ECO:0000256" key="10">
    <source>
        <dbReference type="ARBA" id="ARBA00022917"/>
    </source>
</evidence>
<dbReference type="InterPro" id="IPR018163">
    <property type="entry name" value="Thr/Ala-tRNA-synth_IIc_edit"/>
</dbReference>
<dbReference type="InterPro" id="IPR003156">
    <property type="entry name" value="DHHA1_dom"/>
</dbReference>
<dbReference type="InterPro" id="IPR012947">
    <property type="entry name" value="tRNA_SAD"/>
</dbReference>
<dbReference type="Gene3D" id="3.10.310.40">
    <property type="match status" value="1"/>
</dbReference>
<dbReference type="SUPFAM" id="SSF50447">
    <property type="entry name" value="Translation proteins"/>
    <property type="match status" value="1"/>
</dbReference>
<dbReference type="GO" id="GO:0006419">
    <property type="term" value="P:alanyl-tRNA aminoacylation"/>
    <property type="evidence" value="ECO:0007669"/>
    <property type="project" value="UniProtKB-UniRule"/>
</dbReference>
<dbReference type="InterPro" id="IPR018165">
    <property type="entry name" value="Ala-tRNA-synth_IIc_core"/>
</dbReference>
<keyword evidence="6 12" id="KW-0547">Nucleotide-binding</keyword>
<organism evidence="15 16">
    <name type="scientific">Methanonatronarchaeum thermophilum</name>
    <dbReference type="NCBI Taxonomy" id="1927129"/>
    <lineage>
        <taxon>Archaea</taxon>
        <taxon>Methanobacteriati</taxon>
        <taxon>Methanobacteriota</taxon>
        <taxon>Methanonatronarchaeia</taxon>
        <taxon>Methanonatronarchaeales</taxon>
        <taxon>Methanonatronarchaeaceae</taxon>
        <taxon>Methanonatronarchaeum</taxon>
    </lineage>
</organism>
<keyword evidence="4 12" id="KW-0436">Ligase</keyword>
<evidence type="ECO:0000313" key="16">
    <source>
        <dbReference type="Proteomes" id="UP000195137"/>
    </source>
</evidence>
<dbReference type="FunFam" id="3.10.310.40:FF:000001">
    <property type="entry name" value="Alanine--tRNA ligase"/>
    <property type="match status" value="1"/>
</dbReference>